<dbReference type="AlphaFoldDB" id="A0A426X3L3"/>
<protein>
    <submittedName>
        <fullName evidence="1">Uncharacterized protein</fullName>
    </submittedName>
</protein>
<proteinExistence type="predicted"/>
<dbReference type="Proteomes" id="UP000287651">
    <property type="component" value="Unassembled WGS sequence"/>
</dbReference>
<evidence type="ECO:0000313" key="1">
    <source>
        <dbReference type="EMBL" id="RRT34063.1"/>
    </source>
</evidence>
<sequence>MAMASALRRLSSSSAKTQPFLRSSLYYMVPSPANPSKIRKKVKNLPYRVKPSTRRRNLASRLAEAARAPFEVVDPEIADIVELEKARQWKYEVPSDENHPSCLAAGISTWQNHCV</sequence>
<dbReference type="EMBL" id="AMZH03027637">
    <property type="protein sequence ID" value="RRT34063.1"/>
    <property type="molecule type" value="Genomic_DNA"/>
</dbReference>
<name>A0A426X3L3_ENSVE</name>
<organism evidence="1 2">
    <name type="scientific">Ensete ventricosum</name>
    <name type="common">Abyssinian banana</name>
    <name type="synonym">Musa ensete</name>
    <dbReference type="NCBI Taxonomy" id="4639"/>
    <lineage>
        <taxon>Eukaryota</taxon>
        <taxon>Viridiplantae</taxon>
        <taxon>Streptophyta</taxon>
        <taxon>Embryophyta</taxon>
        <taxon>Tracheophyta</taxon>
        <taxon>Spermatophyta</taxon>
        <taxon>Magnoliopsida</taxon>
        <taxon>Liliopsida</taxon>
        <taxon>Zingiberales</taxon>
        <taxon>Musaceae</taxon>
        <taxon>Ensete</taxon>
    </lineage>
</organism>
<comment type="caution">
    <text evidence="1">The sequence shown here is derived from an EMBL/GenBank/DDBJ whole genome shotgun (WGS) entry which is preliminary data.</text>
</comment>
<evidence type="ECO:0000313" key="2">
    <source>
        <dbReference type="Proteomes" id="UP000287651"/>
    </source>
</evidence>
<gene>
    <name evidence="1" type="ORF">B296_00055701</name>
</gene>
<accession>A0A426X3L3</accession>
<reference evidence="1 2" key="1">
    <citation type="journal article" date="2014" name="Agronomy (Basel)">
        <title>A Draft Genome Sequence for Ensete ventricosum, the Drought-Tolerant Tree Against Hunger.</title>
        <authorList>
            <person name="Harrison J."/>
            <person name="Moore K.A."/>
            <person name="Paszkiewicz K."/>
            <person name="Jones T."/>
            <person name="Grant M."/>
            <person name="Ambacheew D."/>
            <person name="Muzemil S."/>
            <person name="Studholme D.J."/>
        </authorList>
    </citation>
    <scope>NUCLEOTIDE SEQUENCE [LARGE SCALE GENOMIC DNA]</scope>
</reference>